<dbReference type="EMBL" id="NEXH01000045">
    <property type="protein sequence ID" value="PSN93565.1"/>
    <property type="molecule type" value="Genomic_DNA"/>
</dbReference>
<proteinExistence type="predicted"/>
<comment type="caution">
    <text evidence="2">The sequence shown here is derived from an EMBL/GenBank/DDBJ whole genome shotgun (WGS) entry which is preliminary data.</text>
</comment>
<evidence type="ECO:0000313" key="2">
    <source>
        <dbReference type="EMBL" id="PSN93565.1"/>
    </source>
</evidence>
<sequence>MSGVIWDINITLEVITLILSIIMLLNFFRGFRGVRSTFTVGLTTISCVFAIQSGVSIYIYSYFSMHYGLELSLPLALLSTLELLGVATLFYLSQQ</sequence>
<keyword evidence="1" id="KW-0472">Membrane</keyword>
<dbReference type="Pfam" id="PF26119">
    <property type="entry name" value="DUF8036"/>
    <property type="match status" value="1"/>
</dbReference>
<reference evidence="2 3" key="1">
    <citation type="submission" date="2017-04" db="EMBL/GenBank/DDBJ databases">
        <title>Novel microbial lineages endemic to geothermal iron-oxide mats fill important gaps in the evolutionary history of Archaea.</title>
        <authorList>
            <person name="Jay Z.J."/>
            <person name="Beam J.P."/>
            <person name="Dlakic M."/>
            <person name="Rusch D.B."/>
            <person name="Kozubal M.A."/>
            <person name="Inskeep W.P."/>
        </authorList>
    </citation>
    <scope>NUCLEOTIDE SEQUENCE [LARGE SCALE GENOMIC DNA]</scope>
    <source>
        <strain evidence="2">ECH_B_2</strain>
    </source>
</reference>
<dbReference type="Proteomes" id="UP000241284">
    <property type="component" value="Unassembled WGS sequence"/>
</dbReference>
<dbReference type="AlphaFoldDB" id="A0A2R6B4I9"/>
<accession>A0A2R6B4I9</accession>
<gene>
    <name evidence="2" type="ORF">B9Q06_11670</name>
</gene>
<evidence type="ECO:0000256" key="1">
    <source>
        <dbReference type="SAM" id="Phobius"/>
    </source>
</evidence>
<protein>
    <submittedName>
        <fullName evidence="2">Uncharacterized protein</fullName>
    </submittedName>
</protein>
<evidence type="ECO:0000313" key="3">
    <source>
        <dbReference type="Proteomes" id="UP000241284"/>
    </source>
</evidence>
<feature type="transmembrane region" description="Helical" evidence="1">
    <location>
        <begin position="73"/>
        <end position="92"/>
    </location>
</feature>
<feature type="transmembrane region" description="Helical" evidence="1">
    <location>
        <begin position="40"/>
        <end position="61"/>
    </location>
</feature>
<name>A0A2R6B4I9_9ARCH</name>
<keyword evidence="1" id="KW-1133">Transmembrane helix</keyword>
<dbReference type="InterPro" id="IPR058349">
    <property type="entry name" value="DUF8036"/>
</dbReference>
<organism evidence="2 3">
    <name type="scientific">Candidatus Marsarchaeota G2 archaeon ECH_B_2</name>
    <dbReference type="NCBI Taxonomy" id="1978160"/>
    <lineage>
        <taxon>Archaea</taxon>
        <taxon>Candidatus Marsarchaeota</taxon>
        <taxon>Candidatus Marsarchaeota group 2</taxon>
    </lineage>
</organism>
<feature type="transmembrane region" description="Helical" evidence="1">
    <location>
        <begin position="6"/>
        <end position="28"/>
    </location>
</feature>
<keyword evidence="1" id="KW-0812">Transmembrane</keyword>